<sequence length="667" mass="68971">MPPSLSGYGVAALMLVFVTGTRGQCPGGGFQRLAADSRMRTFQSPKYPGKYDSNLNCTWLLEAPNDDHYIVLESVKLDLEAPEDDVCKYDYVSIYDGPSTSSTMMGERLCGETSFSNRSTSRHMTVVLVSDAAEEKTGFKFKYFAFNTNPTTGITEKDPVIVVGKTTDSPDQIERLNTGALIGGVLGGVCFVIIMGILCGRCVGDNGPRQPPEHRPAAFYHSHAPPSTDTSAVSRAVHMVQNNNAVFMVHHATGGAVSPSHLSSVSSGVNGVTNMAFSSSGDQLNASLTSSYGFPGPPVGIPPPAYTDSMLATHPPRIAPSPRHQATLQSEEGGETAASDVVEHGGINDATDGEGVTDRDVTVRDGLVGRDDVTGGEDVRDREVTVRDGLVGSHAATNGEGGVDSGVTARQDMASGDEIVTNDTGVTNSDNVTTERDGMVGRGVVSDDVDVMARDGVRESDCTTNSADVRDGAGAMSSDDVTDRDTVTHPGDVTIGTDIVTNPNSATGRDTVGDVTNPGGLPVLAALVSSSGGPAMAHAFSASPQSATSREGGASVGSTAAAADKAEQEPVEAPPVPVIVVTGPHEHGDPNPVASPPRSAAAPKDSSPLQDSPREPEALHSDHEANPGDTASVARVASQAVVQNSSTPSPSPPSEGNVDCLQDEPTE</sequence>
<feature type="region of interest" description="Disordered" evidence="6">
    <location>
        <begin position="317"/>
        <end position="336"/>
    </location>
</feature>
<dbReference type="CDD" id="cd00041">
    <property type="entry name" value="CUB"/>
    <property type="match status" value="1"/>
</dbReference>
<feature type="region of interest" description="Disordered" evidence="6">
    <location>
        <begin position="461"/>
        <end position="491"/>
    </location>
</feature>
<feature type="compositionally biased region" description="Low complexity" evidence="6">
    <location>
        <begin position="631"/>
        <end position="648"/>
    </location>
</feature>
<dbReference type="AlphaFoldDB" id="A0ABD0M535"/>
<dbReference type="SUPFAM" id="SSF49854">
    <property type="entry name" value="Spermadhesin, CUB domain"/>
    <property type="match status" value="1"/>
</dbReference>
<comment type="caution">
    <text evidence="9">The sequence shown here is derived from an EMBL/GenBank/DDBJ whole genome shotgun (WGS) entry which is preliminary data.</text>
</comment>
<dbReference type="PANTHER" id="PTHR24251">
    <property type="entry name" value="OVOCHYMASE-RELATED"/>
    <property type="match status" value="1"/>
</dbReference>
<feature type="compositionally biased region" description="Basic and acidic residues" evidence="6">
    <location>
        <begin position="612"/>
        <end position="626"/>
    </location>
</feature>
<feature type="compositionally biased region" description="Low complexity" evidence="6">
    <location>
        <begin position="552"/>
        <end position="563"/>
    </location>
</feature>
<feature type="chain" id="PRO_5044760536" description="CUB domain-containing protein" evidence="7">
    <location>
        <begin position="24"/>
        <end position="667"/>
    </location>
</feature>
<dbReference type="EMBL" id="JACVVK020000005">
    <property type="protein sequence ID" value="KAK7506858.1"/>
    <property type="molecule type" value="Genomic_DNA"/>
</dbReference>
<evidence type="ECO:0000313" key="9">
    <source>
        <dbReference type="EMBL" id="KAK7506858.1"/>
    </source>
</evidence>
<protein>
    <recommendedName>
        <fullName evidence="8">CUB domain-containing protein</fullName>
    </recommendedName>
</protein>
<dbReference type="Proteomes" id="UP001519460">
    <property type="component" value="Unassembled WGS sequence"/>
</dbReference>
<proteinExistence type="predicted"/>
<evidence type="ECO:0000256" key="6">
    <source>
        <dbReference type="SAM" id="MobiDB-lite"/>
    </source>
</evidence>
<dbReference type="FunFam" id="2.60.120.290:FF:000003">
    <property type="entry name" value="Neuropilin"/>
    <property type="match status" value="1"/>
</dbReference>
<dbReference type="Gene3D" id="2.60.120.290">
    <property type="entry name" value="Spermadhesin, CUB domain"/>
    <property type="match status" value="1"/>
</dbReference>
<dbReference type="InterPro" id="IPR000859">
    <property type="entry name" value="CUB_dom"/>
</dbReference>
<dbReference type="PANTHER" id="PTHR24251:SF52">
    <property type="entry name" value="CUB DOMAIN-CONTAINING PROTEIN"/>
    <property type="match status" value="1"/>
</dbReference>
<reference evidence="9 10" key="1">
    <citation type="journal article" date="2023" name="Sci. Data">
        <title>Genome assembly of the Korean intertidal mud-creeper Batillaria attramentaria.</title>
        <authorList>
            <person name="Patra A.K."/>
            <person name="Ho P.T."/>
            <person name="Jun S."/>
            <person name="Lee S.J."/>
            <person name="Kim Y."/>
            <person name="Won Y.J."/>
        </authorList>
    </citation>
    <scope>NUCLEOTIDE SEQUENCE [LARGE SCALE GENOMIC DNA]</scope>
    <source>
        <strain evidence="9">Wonlab-2016</strain>
    </source>
</reference>
<evidence type="ECO:0000256" key="4">
    <source>
        <dbReference type="ARBA" id="ARBA00023180"/>
    </source>
</evidence>
<dbReference type="Pfam" id="PF00431">
    <property type="entry name" value="CUB"/>
    <property type="match status" value="1"/>
</dbReference>
<evidence type="ECO:0000256" key="7">
    <source>
        <dbReference type="SAM" id="SignalP"/>
    </source>
</evidence>
<comment type="caution">
    <text evidence="5">Lacks conserved residue(s) required for the propagation of feature annotation.</text>
</comment>
<keyword evidence="3" id="KW-1015">Disulfide bond</keyword>
<evidence type="ECO:0000256" key="2">
    <source>
        <dbReference type="ARBA" id="ARBA00022737"/>
    </source>
</evidence>
<dbReference type="InterPro" id="IPR035914">
    <property type="entry name" value="Sperma_CUB_dom_sf"/>
</dbReference>
<keyword evidence="10" id="KW-1185">Reference proteome</keyword>
<evidence type="ECO:0000256" key="1">
    <source>
        <dbReference type="ARBA" id="ARBA00022729"/>
    </source>
</evidence>
<feature type="compositionally biased region" description="Low complexity" evidence="6">
    <location>
        <begin position="590"/>
        <end position="608"/>
    </location>
</feature>
<organism evidence="9 10">
    <name type="scientific">Batillaria attramentaria</name>
    <dbReference type="NCBI Taxonomy" id="370345"/>
    <lineage>
        <taxon>Eukaryota</taxon>
        <taxon>Metazoa</taxon>
        <taxon>Spiralia</taxon>
        <taxon>Lophotrochozoa</taxon>
        <taxon>Mollusca</taxon>
        <taxon>Gastropoda</taxon>
        <taxon>Caenogastropoda</taxon>
        <taxon>Sorbeoconcha</taxon>
        <taxon>Cerithioidea</taxon>
        <taxon>Batillariidae</taxon>
        <taxon>Batillaria</taxon>
    </lineage>
</organism>
<feature type="region of interest" description="Disordered" evidence="6">
    <location>
        <begin position="208"/>
        <end position="232"/>
    </location>
</feature>
<name>A0ABD0M535_9CAEN</name>
<dbReference type="SMART" id="SM00042">
    <property type="entry name" value="CUB"/>
    <property type="match status" value="1"/>
</dbReference>
<evidence type="ECO:0000259" key="8">
    <source>
        <dbReference type="PROSITE" id="PS01180"/>
    </source>
</evidence>
<gene>
    <name evidence="9" type="ORF">BaRGS_00001709</name>
</gene>
<feature type="region of interest" description="Disordered" evidence="6">
    <location>
        <begin position="534"/>
        <end position="667"/>
    </location>
</feature>
<keyword evidence="4" id="KW-0325">Glycoprotein</keyword>
<dbReference type="PROSITE" id="PS01180">
    <property type="entry name" value="CUB"/>
    <property type="match status" value="1"/>
</dbReference>
<feature type="signal peptide" evidence="7">
    <location>
        <begin position="1"/>
        <end position="23"/>
    </location>
</feature>
<evidence type="ECO:0000313" key="10">
    <source>
        <dbReference type="Proteomes" id="UP001519460"/>
    </source>
</evidence>
<evidence type="ECO:0000256" key="5">
    <source>
        <dbReference type="PROSITE-ProRule" id="PRU00059"/>
    </source>
</evidence>
<evidence type="ECO:0000256" key="3">
    <source>
        <dbReference type="ARBA" id="ARBA00023157"/>
    </source>
</evidence>
<feature type="domain" description="CUB" evidence="8">
    <location>
        <begin position="25"/>
        <end position="146"/>
    </location>
</feature>
<accession>A0ABD0M535</accession>
<keyword evidence="2" id="KW-0677">Repeat</keyword>
<keyword evidence="1 7" id="KW-0732">Signal</keyword>